<evidence type="ECO:0000259" key="1">
    <source>
        <dbReference type="Pfam" id="PF22928"/>
    </source>
</evidence>
<reference evidence="2" key="1">
    <citation type="submission" date="2023-07" db="EMBL/GenBank/DDBJ databases">
        <authorList>
            <consortium name="CYATHOMIX"/>
        </authorList>
    </citation>
    <scope>NUCLEOTIDE SEQUENCE</scope>
    <source>
        <strain evidence="2">N/A</strain>
    </source>
</reference>
<sequence length="182" mass="20732">MDNIHLRMNMAEMAFQHDEIVDEMEFAIRRFSECCEQLVPHVIFLMNSPIESIRNSAFGFAVEIISQKPQTRTQLKEAYINKIRSTDLDVARQAITFLPDFVKNCVANGDELIEAALHACMRRSALNDVNDYVVEAMGIMGQRTEEDQNPEFLLSCTNLARKEWITVEMNSAYALFSGICNG</sequence>
<comment type="caution">
    <text evidence="2">The sequence shown here is derived from an EMBL/GenBank/DDBJ whole genome shotgun (WGS) entry which is preliminary data.</text>
</comment>
<dbReference type="InterPro" id="IPR016024">
    <property type="entry name" value="ARM-type_fold"/>
</dbReference>
<name>A0AA36H5Y0_CYLNA</name>
<accession>A0AA36H5Y0</accession>
<dbReference type="SUPFAM" id="SSF48371">
    <property type="entry name" value="ARM repeat"/>
    <property type="match status" value="1"/>
</dbReference>
<dbReference type="AlphaFoldDB" id="A0AA36H5Y0"/>
<proteinExistence type="predicted"/>
<evidence type="ECO:0000313" key="3">
    <source>
        <dbReference type="Proteomes" id="UP001176961"/>
    </source>
</evidence>
<dbReference type="Proteomes" id="UP001176961">
    <property type="component" value="Unassembled WGS sequence"/>
</dbReference>
<protein>
    <recommendedName>
        <fullName evidence="1">Integrator complex subunit 1 R4 domain-containing protein</fullName>
    </recommendedName>
</protein>
<evidence type="ECO:0000313" key="2">
    <source>
        <dbReference type="EMBL" id="CAJ0604720.1"/>
    </source>
</evidence>
<dbReference type="EMBL" id="CATQJL010000316">
    <property type="protein sequence ID" value="CAJ0604720.1"/>
    <property type="molecule type" value="Genomic_DNA"/>
</dbReference>
<gene>
    <name evidence="2" type="ORF">CYNAS_LOCUS16703</name>
</gene>
<keyword evidence="3" id="KW-1185">Reference proteome</keyword>
<organism evidence="2 3">
    <name type="scientific">Cylicocyclus nassatus</name>
    <name type="common">Nematode worm</name>
    <dbReference type="NCBI Taxonomy" id="53992"/>
    <lineage>
        <taxon>Eukaryota</taxon>
        <taxon>Metazoa</taxon>
        <taxon>Ecdysozoa</taxon>
        <taxon>Nematoda</taxon>
        <taxon>Chromadorea</taxon>
        <taxon>Rhabditida</taxon>
        <taxon>Rhabditina</taxon>
        <taxon>Rhabditomorpha</taxon>
        <taxon>Strongyloidea</taxon>
        <taxon>Strongylidae</taxon>
        <taxon>Cylicocyclus</taxon>
    </lineage>
</organism>
<dbReference type="Pfam" id="PF22928">
    <property type="entry name" value="INTS1_R4"/>
    <property type="match status" value="1"/>
</dbReference>
<dbReference type="InterPro" id="IPR053965">
    <property type="entry name" value="INTS1_R4"/>
</dbReference>
<feature type="domain" description="Integrator complex subunit 1 R4" evidence="1">
    <location>
        <begin position="18"/>
        <end position="104"/>
    </location>
</feature>